<evidence type="ECO:0000313" key="2">
    <source>
        <dbReference type="Proteomes" id="UP000245133"/>
    </source>
</evidence>
<comment type="caution">
    <text evidence="1">The sequence shown here is derived from an EMBL/GenBank/DDBJ whole genome shotgun (WGS) entry which is preliminary data.</text>
</comment>
<keyword evidence="2" id="KW-1185">Reference proteome</keyword>
<organism evidence="1 2">
    <name type="scientific">Leptospira ryugenii</name>
    <dbReference type="NCBI Taxonomy" id="1917863"/>
    <lineage>
        <taxon>Bacteria</taxon>
        <taxon>Pseudomonadati</taxon>
        <taxon>Spirochaetota</taxon>
        <taxon>Spirochaetia</taxon>
        <taxon>Leptospirales</taxon>
        <taxon>Leptospiraceae</taxon>
        <taxon>Leptospira</taxon>
    </lineage>
</organism>
<dbReference type="AlphaFoldDB" id="A0A2P2E1L4"/>
<dbReference type="RefSeq" id="WP_108976791.1">
    <property type="nucleotide sequence ID" value="NZ_BFBB01000007.1"/>
</dbReference>
<protein>
    <submittedName>
        <fullName evidence="1">Uncharacterized protein</fullName>
    </submittedName>
</protein>
<gene>
    <name evidence="1" type="ORF">LPTSP4_22970</name>
</gene>
<sequence>MKLKANIYLRDRLYETIELSQDSHLISIPEKEISDRQIPPRSPEIQSIQEILRENIHNLRKQTILRNPLEDCIESGDLSVHLIDSKDRKFKMMQILDLNFSLSPESIDFFECDLDIEEFGFFLLVSLGQEKEKSSLSLHFQIIRDPKVLEMIKLYRKARDLRLMDIGSGICINVSSLDPDSESEEDNFEIGQLLLLERLISKIQRKRISKRNRRRYYILGEKIFSKLSKRFH</sequence>
<proteinExistence type="predicted"/>
<reference evidence="1 2" key="1">
    <citation type="submission" date="2018-02" db="EMBL/GenBank/DDBJ databases">
        <title>Novel Leptospira species isolated from soil and water in Japan.</title>
        <authorList>
            <person name="Nakao R."/>
            <person name="Masuzawa T."/>
        </authorList>
    </citation>
    <scope>NUCLEOTIDE SEQUENCE [LARGE SCALE GENOMIC DNA]</scope>
    <source>
        <strain evidence="1 2">YH101</strain>
    </source>
</reference>
<dbReference type="EMBL" id="BFBB01000007">
    <property type="protein sequence ID" value="GBF50770.1"/>
    <property type="molecule type" value="Genomic_DNA"/>
</dbReference>
<name>A0A2P2E1L4_9LEPT</name>
<evidence type="ECO:0000313" key="1">
    <source>
        <dbReference type="EMBL" id="GBF50770.1"/>
    </source>
</evidence>
<dbReference type="OrthoDB" id="9841142at2"/>
<dbReference type="Proteomes" id="UP000245133">
    <property type="component" value="Unassembled WGS sequence"/>
</dbReference>
<accession>A0A2P2E1L4</accession>